<keyword evidence="2" id="KW-1185">Reference proteome</keyword>
<name>A0ACC0P8V2_RHOML</name>
<dbReference type="Proteomes" id="UP001062846">
    <property type="component" value="Chromosome 4"/>
</dbReference>
<evidence type="ECO:0000313" key="1">
    <source>
        <dbReference type="EMBL" id="KAI8561193.1"/>
    </source>
</evidence>
<evidence type="ECO:0000313" key="2">
    <source>
        <dbReference type="Proteomes" id="UP001062846"/>
    </source>
</evidence>
<reference evidence="1" key="1">
    <citation type="submission" date="2022-02" db="EMBL/GenBank/DDBJ databases">
        <title>Plant Genome Project.</title>
        <authorList>
            <person name="Zhang R.-G."/>
        </authorList>
    </citation>
    <scope>NUCLEOTIDE SEQUENCE</scope>
    <source>
        <strain evidence="1">AT1</strain>
    </source>
</reference>
<accession>A0ACC0P8V2</accession>
<dbReference type="EMBL" id="CM046391">
    <property type="protein sequence ID" value="KAI8561193.1"/>
    <property type="molecule type" value="Genomic_DNA"/>
</dbReference>
<organism evidence="1 2">
    <name type="scientific">Rhododendron molle</name>
    <name type="common">Chinese azalea</name>
    <name type="synonym">Azalea mollis</name>
    <dbReference type="NCBI Taxonomy" id="49168"/>
    <lineage>
        <taxon>Eukaryota</taxon>
        <taxon>Viridiplantae</taxon>
        <taxon>Streptophyta</taxon>
        <taxon>Embryophyta</taxon>
        <taxon>Tracheophyta</taxon>
        <taxon>Spermatophyta</taxon>
        <taxon>Magnoliopsida</taxon>
        <taxon>eudicotyledons</taxon>
        <taxon>Gunneridae</taxon>
        <taxon>Pentapetalae</taxon>
        <taxon>asterids</taxon>
        <taxon>Ericales</taxon>
        <taxon>Ericaceae</taxon>
        <taxon>Ericoideae</taxon>
        <taxon>Rhodoreae</taxon>
        <taxon>Rhododendron</taxon>
    </lineage>
</organism>
<gene>
    <name evidence="1" type="ORF">RHMOL_Rhmol04G0319100</name>
</gene>
<sequence>MHEYSLPDGNAMAGKGECVLCRIKRNDSRDTKLSPRKRKNAEAATTDHDDLAVPKPAKRIRTKCLRSCVHSGECPLEL</sequence>
<comment type="caution">
    <text evidence="1">The sequence shown here is derived from an EMBL/GenBank/DDBJ whole genome shotgun (WGS) entry which is preliminary data.</text>
</comment>
<proteinExistence type="predicted"/>
<protein>
    <submittedName>
        <fullName evidence="1">Uncharacterized protein</fullName>
    </submittedName>
</protein>